<comment type="caution">
    <text evidence="1">The sequence shown here is derived from an EMBL/GenBank/DDBJ whole genome shotgun (WGS) entry which is preliminary data.</text>
</comment>
<dbReference type="OrthoDB" id="66776at2"/>
<evidence type="ECO:0000313" key="1">
    <source>
        <dbReference type="EMBL" id="EOL45165.1"/>
    </source>
</evidence>
<keyword evidence="2" id="KW-1185">Reference proteome</keyword>
<dbReference type="AlphaFoldDB" id="R3WTM1"/>
<dbReference type="SUPFAM" id="SSF55729">
    <property type="entry name" value="Acyl-CoA N-acyltransferases (Nat)"/>
    <property type="match status" value="1"/>
</dbReference>
<accession>R3WTM1</accession>
<dbReference type="Proteomes" id="UP000013840">
    <property type="component" value="Unassembled WGS sequence"/>
</dbReference>
<dbReference type="PATRIC" id="fig|1158612.3.peg.1948"/>
<protein>
    <recommendedName>
        <fullName evidence="3">N-acetyltransferase domain-containing protein</fullName>
    </recommendedName>
</protein>
<evidence type="ECO:0000313" key="2">
    <source>
        <dbReference type="Proteomes" id="UP000013840"/>
    </source>
</evidence>
<dbReference type="eggNOG" id="COG1670">
    <property type="taxonomic scope" value="Bacteria"/>
</dbReference>
<dbReference type="InterPro" id="IPR016181">
    <property type="entry name" value="Acyl_CoA_acyltransferase"/>
</dbReference>
<name>R3WTM1_9ENTE</name>
<evidence type="ECO:0008006" key="3">
    <source>
        <dbReference type="Google" id="ProtNLM"/>
    </source>
</evidence>
<sequence>MYLKMYEELDQTLIHNYCLSEKKLRYVREPKIAIALTKKDPQRHAVLVFENNQLVAFLTLYEAKGSSPFSTNENSILVQDFSTDYRHLGKGYAKQATYLLPAFIHQHFPAIDQLIIVVNEDNVITQSLCRQAGFKDTGNCLPSVYGSQVFLEIPIKKSDSEENQCS</sequence>
<organism evidence="1 2">
    <name type="scientific">Enterococcus caccae ATCC BAA-1240</name>
    <dbReference type="NCBI Taxonomy" id="1158612"/>
    <lineage>
        <taxon>Bacteria</taxon>
        <taxon>Bacillati</taxon>
        <taxon>Bacillota</taxon>
        <taxon>Bacilli</taxon>
        <taxon>Lactobacillales</taxon>
        <taxon>Enterococcaceae</taxon>
        <taxon>Enterococcus</taxon>
    </lineage>
</organism>
<dbReference type="Gene3D" id="3.40.630.30">
    <property type="match status" value="1"/>
</dbReference>
<proteinExistence type="predicted"/>
<reference evidence="1 2" key="1">
    <citation type="submission" date="2013-02" db="EMBL/GenBank/DDBJ databases">
        <title>The Genome Sequence of Enterococcus caccae BAA-1240.</title>
        <authorList>
            <consortium name="The Broad Institute Genome Sequencing Platform"/>
            <consortium name="The Broad Institute Genome Sequencing Center for Infectious Disease"/>
            <person name="Earl A.M."/>
            <person name="Gilmore M.S."/>
            <person name="Lebreton F."/>
            <person name="Walker B."/>
            <person name="Young S.K."/>
            <person name="Zeng Q."/>
            <person name="Gargeya S."/>
            <person name="Fitzgerald M."/>
            <person name="Haas B."/>
            <person name="Abouelleil A."/>
            <person name="Alvarado L."/>
            <person name="Arachchi H.M."/>
            <person name="Berlin A.M."/>
            <person name="Chapman S.B."/>
            <person name="Dewar J."/>
            <person name="Goldberg J."/>
            <person name="Griggs A."/>
            <person name="Gujja S."/>
            <person name="Hansen M."/>
            <person name="Howarth C."/>
            <person name="Imamovic A."/>
            <person name="Larimer J."/>
            <person name="McCowan C."/>
            <person name="Murphy C."/>
            <person name="Neiman D."/>
            <person name="Pearson M."/>
            <person name="Priest M."/>
            <person name="Roberts A."/>
            <person name="Saif S."/>
            <person name="Shea T."/>
            <person name="Sisk P."/>
            <person name="Sykes S."/>
            <person name="Wortman J."/>
            <person name="Nusbaum C."/>
            <person name="Birren B."/>
        </authorList>
    </citation>
    <scope>NUCLEOTIDE SEQUENCE [LARGE SCALE GENOMIC DNA]</scope>
    <source>
        <strain evidence="1 2">ATCC BAA-1240</strain>
    </source>
</reference>
<dbReference type="EMBL" id="AJAU01000018">
    <property type="protein sequence ID" value="EOL45165.1"/>
    <property type="molecule type" value="Genomic_DNA"/>
</dbReference>
<dbReference type="RefSeq" id="WP_010772080.1">
    <property type="nucleotide sequence ID" value="NZ_KB946334.1"/>
</dbReference>
<gene>
    <name evidence="1" type="ORF">UC7_01971</name>
</gene>
<dbReference type="STRING" id="317735.RU98_GL002879"/>